<protein>
    <recommendedName>
        <fullName evidence="1">chorismate mutase</fullName>
        <ecNumber evidence="1">5.4.99.5</ecNumber>
    </recommendedName>
</protein>
<dbReference type="PROSITE" id="PS51168">
    <property type="entry name" value="CHORISMATE_MUT_2"/>
    <property type="match status" value="1"/>
</dbReference>
<dbReference type="Proteomes" id="UP000501891">
    <property type="component" value="Chromosome"/>
</dbReference>
<evidence type="ECO:0000259" key="2">
    <source>
        <dbReference type="PROSITE" id="PS51168"/>
    </source>
</evidence>
<dbReference type="GO" id="GO:0004106">
    <property type="term" value="F:chorismate mutase activity"/>
    <property type="evidence" value="ECO:0007669"/>
    <property type="project" value="UniProtKB-EC"/>
</dbReference>
<dbReference type="SMART" id="SM00830">
    <property type="entry name" value="CM_2"/>
    <property type="match status" value="1"/>
</dbReference>
<sequence length="283" mass="30935">MSQKTTLDDLRREIDEIDQALHDLLLRRTEVVLRIAGHKQPGQPALRPAREAAIIRALVGRHQGAFPVQALVRIWREMMGALTQVQAPLAVAVVAPEDQRTPLWDLARDHYGSATPMLATNTPVAAVRAVSEGNATVAVVPWPNEQDADPWWRFLFSEDAKTPRIIARLPFLRGVSPSEGDALVLAAVPLEATGDDHTLLGIELNQDMSRGRLKDCLEAAGLPATQIRTHFMPGNTGSVHLVEVEDHIPADDARLHALAQKLGEALVRLLPVGVYATPLTLRP</sequence>
<dbReference type="Pfam" id="PF01817">
    <property type="entry name" value="CM_2"/>
    <property type="match status" value="1"/>
</dbReference>
<dbReference type="EMBL" id="CP051775">
    <property type="protein sequence ID" value="QJE74060.1"/>
    <property type="molecule type" value="Genomic_DNA"/>
</dbReference>
<dbReference type="InterPro" id="IPR036979">
    <property type="entry name" value="CM_dom_sf"/>
</dbReference>
<reference evidence="3" key="1">
    <citation type="submission" date="2020-04" db="EMBL/GenBank/DDBJ databases">
        <title>A desert anoxygenic phototrophic bacterium fixes CO2 using RubisCO under aerobic conditions.</title>
        <authorList>
            <person name="Tang K."/>
        </authorList>
    </citation>
    <scope>NUCLEOTIDE SEQUENCE [LARGE SCALE GENOMIC DNA]</scope>
    <source>
        <strain evidence="3">MIMtkB3</strain>
    </source>
</reference>
<keyword evidence="4" id="KW-1185">Reference proteome</keyword>
<evidence type="ECO:0000313" key="4">
    <source>
        <dbReference type="Proteomes" id="UP000501891"/>
    </source>
</evidence>
<dbReference type="InterPro" id="IPR036263">
    <property type="entry name" value="Chorismate_II_sf"/>
</dbReference>
<dbReference type="AlphaFoldDB" id="A0A858R9A6"/>
<dbReference type="SUPFAM" id="SSF48600">
    <property type="entry name" value="Chorismate mutase II"/>
    <property type="match status" value="1"/>
</dbReference>
<dbReference type="Gene3D" id="1.20.59.10">
    <property type="entry name" value="Chorismate mutase"/>
    <property type="match status" value="1"/>
</dbReference>
<accession>A0A858R9A6</accession>
<dbReference type="EC" id="5.4.99.5" evidence="1"/>
<dbReference type="InterPro" id="IPR002701">
    <property type="entry name" value="CM_II_prokaryot"/>
</dbReference>
<evidence type="ECO:0000313" key="3">
    <source>
        <dbReference type="EMBL" id="QJE74060.1"/>
    </source>
</evidence>
<gene>
    <name evidence="3" type="ORF">HHL28_14025</name>
</gene>
<organism evidence="3 4">
    <name type="scientific">Aerophototrophica crusticola</name>
    <dbReference type="NCBI Taxonomy" id="1709002"/>
    <lineage>
        <taxon>Bacteria</taxon>
        <taxon>Pseudomonadati</taxon>
        <taxon>Pseudomonadota</taxon>
        <taxon>Alphaproteobacteria</taxon>
        <taxon>Rhodospirillales</taxon>
        <taxon>Rhodospirillaceae</taxon>
        <taxon>Aerophototrophica</taxon>
    </lineage>
</organism>
<feature type="domain" description="Chorismate mutase" evidence="2">
    <location>
        <begin position="1"/>
        <end position="90"/>
    </location>
</feature>
<dbReference type="KEGG" id="acru:HHL28_14025"/>
<proteinExistence type="predicted"/>
<dbReference type="GO" id="GO:0046417">
    <property type="term" value="P:chorismate metabolic process"/>
    <property type="evidence" value="ECO:0007669"/>
    <property type="project" value="InterPro"/>
</dbReference>
<evidence type="ECO:0000256" key="1">
    <source>
        <dbReference type="ARBA" id="ARBA00012404"/>
    </source>
</evidence>
<name>A0A858R9A6_9PROT</name>